<accession>F2WQ16</accession>
<evidence type="ECO:0000256" key="3">
    <source>
        <dbReference type="ARBA" id="ARBA00007769"/>
    </source>
</evidence>
<dbReference type="NCBIfam" id="NF006156">
    <property type="entry name" value="PRK08299.1"/>
    <property type="match status" value="1"/>
</dbReference>
<evidence type="ECO:0000256" key="6">
    <source>
        <dbReference type="ARBA" id="ARBA00022723"/>
    </source>
</evidence>
<comment type="cofactor">
    <cofactor evidence="1">
        <name>Mn(2+)</name>
        <dbReference type="ChEBI" id="CHEBI:29035"/>
    </cofactor>
</comment>
<dbReference type="InterPro" id="IPR024084">
    <property type="entry name" value="IsoPropMal-DH-like_dom"/>
</dbReference>
<proteinExistence type="evidence at transcript level"/>
<dbReference type="GO" id="GO:0004450">
    <property type="term" value="F:isocitrate dehydrogenase (NADP+) activity"/>
    <property type="evidence" value="ECO:0007669"/>
    <property type="project" value="UniProtKB-EC"/>
</dbReference>
<dbReference type="EC" id="1.1.1.42" evidence="4"/>
<comment type="similarity">
    <text evidence="3">Belongs to the isocitrate and isopropylmalate dehydrogenases family.</text>
</comment>
<dbReference type="GO" id="GO:0000287">
    <property type="term" value="F:magnesium ion binding"/>
    <property type="evidence" value="ECO:0007669"/>
    <property type="project" value="InterPro"/>
</dbReference>
<dbReference type="SMART" id="SM01329">
    <property type="entry name" value="Iso_dh"/>
    <property type="match status" value="1"/>
</dbReference>
<dbReference type="GO" id="GO:0006102">
    <property type="term" value="P:isocitrate metabolic process"/>
    <property type="evidence" value="ECO:0007669"/>
    <property type="project" value="InterPro"/>
</dbReference>
<feature type="non-terminal residue" evidence="12">
    <location>
        <position position="592"/>
    </location>
</feature>
<evidence type="ECO:0000256" key="1">
    <source>
        <dbReference type="ARBA" id="ARBA00001936"/>
    </source>
</evidence>
<comment type="cofactor">
    <cofactor evidence="2">
        <name>Mg(2+)</name>
        <dbReference type="ChEBI" id="CHEBI:18420"/>
    </cofactor>
</comment>
<dbReference type="InterPro" id="IPR019818">
    <property type="entry name" value="IsoCit/isopropylmalate_DH_CS"/>
</dbReference>
<evidence type="ECO:0000256" key="9">
    <source>
        <dbReference type="ARBA" id="ARBA00023002"/>
    </source>
</evidence>
<keyword evidence="9" id="KW-0560">Oxidoreductase</keyword>
<protein>
    <recommendedName>
        <fullName evidence="4">isocitrate dehydrogenase (NADP(+))</fullName>
        <ecNumber evidence="4">1.1.1.42</ecNumber>
    </recommendedName>
</protein>
<dbReference type="Gene3D" id="1.10.238.10">
    <property type="entry name" value="EF-hand"/>
    <property type="match status" value="1"/>
</dbReference>
<dbReference type="PANTHER" id="PTHR11822">
    <property type="entry name" value="NADP-SPECIFIC ISOCITRATE DEHYDROGENASE"/>
    <property type="match status" value="1"/>
</dbReference>
<keyword evidence="8" id="KW-0521">NADP</keyword>
<dbReference type="PROSITE" id="PS00470">
    <property type="entry name" value="IDH_IMDH"/>
    <property type="match status" value="1"/>
</dbReference>
<keyword evidence="6" id="KW-0479">Metal-binding</keyword>
<dbReference type="Gene3D" id="3.40.718.10">
    <property type="entry name" value="Isopropylmalate Dehydrogenase"/>
    <property type="match status" value="1"/>
</dbReference>
<evidence type="ECO:0000313" key="12">
    <source>
        <dbReference type="EMBL" id="ADV91161.1"/>
    </source>
</evidence>
<evidence type="ECO:0000259" key="11">
    <source>
        <dbReference type="SMART" id="SM01329"/>
    </source>
</evidence>
<feature type="domain" description="Isopropylmalate dehydrogenase-like" evidence="11">
    <location>
        <begin position="238"/>
        <end position="591"/>
    </location>
</feature>
<dbReference type="PANTHER" id="PTHR11822:SF21">
    <property type="entry name" value="ISOCITRATE DEHYDROGENASE [NADP], MITOCHONDRIAL"/>
    <property type="match status" value="1"/>
</dbReference>
<dbReference type="GO" id="GO:0051287">
    <property type="term" value="F:NAD binding"/>
    <property type="evidence" value="ECO:0007669"/>
    <property type="project" value="InterPro"/>
</dbReference>
<dbReference type="Pfam" id="PF00180">
    <property type="entry name" value="Iso_dh"/>
    <property type="match status" value="1"/>
</dbReference>
<dbReference type="InterPro" id="IPR004790">
    <property type="entry name" value="Isocitrate_DH_NADP"/>
</dbReference>
<dbReference type="NCBIfam" id="TIGR00127">
    <property type="entry name" value="nadp_idh_euk"/>
    <property type="match status" value="1"/>
</dbReference>
<reference evidence="12" key="1">
    <citation type="journal article" date="2011" name="J. Mol. Biol.">
        <title>Analysis of dinoflagellate mitochondrial protein sorting signals indicates a highly stable protein targeting system across eukaryotic diversity.</title>
        <authorList>
            <person name="Danne J.C."/>
            <person name="Waller R.F."/>
        </authorList>
    </citation>
    <scope>NUCLEOTIDE SEQUENCE</scope>
</reference>
<evidence type="ECO:0000256" key="7">
    <source>
        <dbReference type="ARBA" id="ARBA00022842"/>
    </source>
</evidence>
<keyword evidence="5" id="KW-0816">Tricarboxylic acid cycle</keyword>
<evidence type="ECO:0000256" key="8">
    <source>
        <dbReference type="ARBA" id="ARBA00022857"/>
    </source>
</evidence>
<dbReference type="GO" id="GO:0006099">
    <property type="term" value="P:tricarboxylic acid cycle"/>
    <property type="evidence" value="ECO:0007669"/>
    <property type="project" value="UniProtKB-KW"/>
</dbReference>
<organism evidence="12">
    <name type="scientific">Karlodinium veneficum</name>
    <name type="common">Dinoflagellate</name>
    <name type="synonym">Karlodinium micrum</name>
    <dbReference type="NCBI Taxonomy" id="407301"/>
    <lineage>
        <taxon>Eukaryota</taxon>
        <taxon>Sar</taxon>
        <taxon>Alveolata</taxon>
        <taxon>Dinophyceae</taxon>
        <taxon>Gymnodiniales</taxon>
        <taxon>Kareniaceae</taxon>
        <taxon>Karlodinium</taxon>
    </lineage>
</organism>
<dbReference type="InterPro" id="IPR011992">
    <property type="entry name" value="EF-hand-dom_pair"/>
</dbReference>
<evidence type="ECO:0000256" key="5">
    <source>
        <dbReference type="ARBA" id="ARBA00022532"/>
    </source>
</evidence>
<evidence type="ECO:0000256" key="2">
    <source>
        <dbReference type="ARBA" id="ARBA00001946"/>
    </source>
</evidence>
<dbReference type="EMBL" id="HQ199233">
    <property type="protein sequence ID" value="ADV91161.1"/>
    <property type="molecule type" value="mRNA"/>
</dbReference>
<name>F2WQ16_KARVE</name>
<dbReference type="SUPFAM" id="SSF47473">
    <property type="entry name" value="EF-hand"/>
    <property type="match status" value="1"/>
</dbReference>
<keyword evidence="7" id="KW-0460">Magnesium</keyword>
<evidence type="ECO:0000256" key="4">
    <source>
        <dbReference type="ARBA" id="ARBA00013013"/>
    </source>
</evidence>
<keyword evidence="10" id="KW-0464">Manganese</keyword>
<sequence length="592" mass="67704">MRRHDFARLLGVSTRRRCSPLESQNHFHQIARFATYYTPHNPTECFVDYELQVAPCLAKLRPAFDALRSNREQELSRDHLLELCPRLQPEVVDRLHRTFEKVSYDEVCAYVVAGSIGSIEEKLETLFPLCDADGHNAVPLSQLMSIVQLLYHICYRDSDYVTFKTDKFREELHGLFEDEDSLFSYRQFVEWIRSDSWSVRELRALVNKLSNSVTRAHGSETWSIQARTEFEKIKVEKPVVELDGDEMTRILWQMIKEKLIFPHLDMEIDYYDLSITYRDETEDHVTMMAAEAIQTHNVGIKCPTIIPDDDRLLEFNLSNMWKSPNGTLQNVLDGTVFRMPIIIKNVPRPVPGWEKPIVIGRHAHADQYKSSEFISEQPGTFKLVFESDDGETTDVIAHKFEASASTGMMMGMYNTRESVEKYAQSCFEHARSLAMPLYFTSKKTILAAYDGLFVEVFETMYEERYKKAFEDAGIWYEHYIIDDMVAKVIKSKGGFVWACKNYDGDVITDLVAHGYGSLGLITSILVCPDGQTVLTEAAHGTVTKHYRAHQEGKATSTNPIASIFAWSRGLAHRGKLDGNDELVSFSKALEGG</sequence>
<dbReference type="AlphaFoldDB" id="F2WQ16"/>
<evidence type="ECO:0000256" key="10">
    <source>
        <dbReference type="ARBA" id="ARBA00023211"/>
    </source>
</evidence>
<dbReference type="SUPFAM" id="SSF53659">
    <property type="entry name" value="Isocitrate/Isopropylmalate dehydrogenase-like"/>
    <property type="match status" value="1"/>
</dbReference>